<organism evidence="2 3">
    <name type="scientific">Datura stramonium</name>
    <name type="common">Jimsonweed</name>
    <name type="synonym">Common thornapple</name>
    <dbReference type="NCBI Taxonomy" id="4076"/>
    <lineage>
        <taxon>Eukaryota</taxon>
        <taxon>Viridiplantae</taxon>
        <taxon>Streptophyta</taxon>
        <taxon>Embryophyta</taxon>
        <taxon>Tracheophyta</taxon>
        <taxon>Spermatophyta</taxon>
        <taxon>Magnoliopsida</taxon>
        <taxon>eudicotyledons</taxon>
        <taxon>Gunneridae</taxon>
        <taxon>Pentapetalae</taxon>
        <taxon>asterids</taxon>
        <taxon>lamiids</taxon>
        <taxon>Solanales</taxon>
        <taxon>Solanaceae</taxon>
        <taxon>Solanoideae</taxon>
        <taxon>Datureae</taxon>
        <taxon>Datura</taxon>
    </lineage>
</organism>
<accession>A0ABS8SV54</accession>
<gene>
    <name evidence="2" type="ORF">HAX54_049362</name>
</gene>
<keyword evidence="3" id="KW-1185">Reference proteome</keyword>
<comment type="caution">
    <text evidence="2">The sequence shown here is derived from an EMBL/GenBank/DDBJ whole genome shotgun (WGS) entry which is preliminary data.</text>
</comment>
<name>A0ABS8SV54_DATST</name>
<evidence type="ECO:0000313" key="3">
    <source>
        <dbReference type="Proteomes" id="UP000823775"/>
    </source>
</evidence>
<evidence type="ECO:0000313" key="2">
    <source>
        <dbReference type="EMBL" id="MCD7462788.1"/>
    </source>
</evidence>
<sequence length="133" mass="14860">MLAFLLKAGTSTNLPKGKATNSRGKSGQDTAIYFDILNTRGFSYTIPVWVELLVIVKVGERRREVVPMDPEDNREKNICPSDKEKIWPLLRTVNHVGTSYEGGRSNEGLSEDNRLSKVGPQKLGLRPQKTYLG</sequence>
<proteinExistence type="predicted"/>
<dbReference type="EMBL" id="JACEIK010000835">
    <property type="protein sequence ID" value="MCD7462788.1"/>
    <property type="molecule type" value="Genomic_DNA"/>
</dbReference>
<feature type="region of interest" description="Disordered" evidence="1">
    <location>
        <begin position="98"/>
        <end position="121"/>
    </location>
</feature>
<protein>
    <submittedName>
        <fullName evidence="2">Uncharacterized protein</fullName>
    </submittedName>
</protein>
<dbReference type="Proteomes" id="UP000823775">
    <property type="component" value="Unassembled WGS sequence"/>
</dbReference>
<reference evidence="2 3" key="1">
    <citation type="journal article" date="2021" name="BMC Genomics">
        <title>Datura genome reveals duplications of psychoactive alkaloid biosynthetic genes and high mutation rate following tissue culture.</title>
        <authorList>
            <person name="Rajewski A."/>
            <person name="Carter-House D."/>
            <person name="Stajich J."/>
            <person name="Litt A."/>
        </authorList>
    </citation>
    <scope>NUCLEOTIDE SEQUENCE [LARGE SCALE GENOMIC DNA]</scope>
    <source>
        <strain evidence="2">AR-01</strain>
    </source>
</reference>
<evidence type="ECO:0000256" key="1">
    <source>
        <dbReference type="SAM" id="MobiDB-lite"/>
    </source>
</evidence>